<dbReference type="FunFam" id="2.60.120.200:FF:000563">
    <property type="entry name" value="Novel protein similar to human EGF LAG seven-pass G-type receptor 1 cadherin (CELSR1)"/>
    <property type="match status" value="1"/>
</dbReference>
<evidence type="ECO:0000256" key="3">
    <source>
        <dbReference type="ARBA" id="ARBA00023180"/>
    </source>
</evidence>
<feature type="region of interest" description="Disordered" evidence="5">
    <location>
        <begin position="244"/>
        <end position="267"/>
    </location>
</feature>
<dbReference type="Gene3D" id="2.60.120.200">
    <property type="match status" value="1"/>
</dbReference>
<feature type="disulfide bond" evidence="4">
    <location>
        <begin position="151"/>
        <end position="160"/>
    </location>
</feature>
<dbReference type="SUPFAM" id="SSF49899">
    <property type="entry name" value="Concanavalin A-like lectins/glucanases"/>
    <property type="match status" value="1"/>
</dbReference>
<protein>
    <submittedName>
        <fullName evidence="8">Cadherin EGF LAG seven-pass G-type receptor 1</fullName>
    </submittedName>
</protein>
<evidence type="ECO:0000256" key="4">
    <source>
        <dbReference type="PROSITE-ProRule" id="PRU00076"/>
    </source>
</evidence>
<evidence type="ECO:0000313" key="8">
    <source>
        <dbReference type="EMBL" id="KAG8517969.1"/>
    </source>
</evidence>
<dbReference type="InterPro" id="IPR001881">
    <property type="entry name" value="EGF-like_Ca-bd_dom"/>
</dbReference>
<name>A0A8J6AXF7_GALPY</name>
<comment type="caution">
    <text evidence="4">Lacks conserved residue(s) required for the propagation of feature annotation.</text>
</comment>
<keyword evidence="3" id="KW-0325">Glycoprotein</keyword>
<reference evidence="8" key="1">
    <citation type="journal article" date="2021" name="Evol. Appl.">
        <title>The genome of the Pyrenean desman and the effects of bottlenecks and inbreeding on the genomic landscape of an endangered species.</title>
        <authorList>
            <person name="Escoda L."/>
            <person name="Castresana J."/>
        </authorList>
    </citation>
    <scope>NUCLEOTIDE SEQUENCE</scope>
    <source>
        <strain evidence="8">IBE-C5619</strain>
    </source>
</reference>
<dbReference type="EMBL" id="JAGFMF010011642">
    <property type="protein sequence ID" value="KAG8517969.1"/>
    <property type="molecule type" value="Genomic_DNA"/>
</dbReference>
<keyword evidence="2 4" id="KW-1015">Disulfide bond</keyword>
<dbReference type="InterPro" id="IPR050372">
    <property type="entry name" value="Neurexin-related_CASP"/>
</dbReference>
<gene>
    <name evidence="8" type="ORF">J0S82_011013</name>
</gene>
<dbReference type="Pfam" id="PF02210">
    <property type="entry name" value="Laminin_G_2"/>
    <property type="match status" value="1"/>
</dbReference>
<dbReference type="InterPro" id="IPR013320">
    <property type="entry name" value="ConA-like_dom_sf"/>
</dbReference>
<dbReference type="GO" id="GO:0005509">
    <property type="term" value="F:calcium ion binding"/>
    <property type="evidence" value="ECO:0007669"/>
    <property type="project" value="InterPro"/>
</dbReference>
<dbReference type="PROSITE" id="PS50026">
    <property type="entry name" value="EGF_3"/>
    <property type="match status" value="1"/>
</dbReference>
<dbReference type="Pfam" id="PF00008">
    <property type="entry name" value="EGF"/>
    <property type="match status" value="1"/>
</dbReference>
<evidence type="ECO:0000313" key="9">
    <source>
        <dbReference type="Proteomes" id="UP000700334"/>
    </source>
</evidence>
<dbReference type="Proteomes" id="UP000700334">
    <property type="component" value="Unassembled WGS sequence"/>
</dbReference>
<dbReference type="SMART" id="SM00179">
    <property type="entry name" value="EGF_CA"/>
    <property type="match status" value="1"/>
</dbReference>
<evidence type="ECO:0000256" key="5">
    <source>
        <dbReference type="SAM" id="MobiDB-lite"/>
    </source>
</evidence>
<evidence type="ECO:0000259" key="6">
    <source>
        <dbReference type="PROSITE" id="PS50025"/>
    </source>
</evidence>
<comment type="caution">
    <text evidence="8">The sequence shown here is derived from an EMBL/GenBank/DDBJ whole genome shotgun (WGS) entry which is preliminary data.</text>
</comment>
<dbReference type="AlphaFoldDB" id="A0A8J6AXF7"/>
<dbReference type="PANTHER" id="PTHR15036">
    <property type="entry name" value="PIKACHURIN-LIKE PROTEIN"/>
    <property type="match status" value="1"/>
</dbReference>
<dbReference type="PROSITE" id="PS00022">
    <property type="entry name" value="EGF_1"/>
    <property type="match status" value="1"/>
</dbReference>
<evidence type="ECO:0000256" key="1">
    <source>
        <dbReference type="ARBA" id="ARBA00022737"/>
    </source>
</evidence>
<dbReference type="InterPro" id="IPR001791">
    <property type="entry name" value="Laminin_G"/>
</dbReference>
<dbReference type="OrthoDB" id="26203at2759"/>
<organism evidence="8 9">
    <name type="scientific">Galemys pyrenaicus</name>
    <name type="common">Iberian desman</name>
    <name type="synonym">Pyrenean desman</name>
    <dbReference type="NCBI Taxonomy" id="202257"/>
    <lineage>
        <taxon>Eukaryota</taxon>
        <taxon>Metazoa</taxon>
        <taxon>Chordata</taxon>
        <taxon>Craniata</taxon>
        <taxon>Vertebrata</taxon>
        <taxon>Euteleostomi</taxon>
        <taxon>Mammalia</taxon>
        <taxon>Eutheria</taxon>
        <taxon>Laurasiatheria</taxon>
        <taxon>Eulipotyphla</taxon>
        <taxon>Talpidae</taxon>
        <taxon>Galemys</taxon>
    </lineage>
</organism>
<dbReference type="PANTHER" id="PTHR15036:SF49">
    <property type="entry name" value="AXOTACTIN"/>
    <property type="match status" value="1"/>
</dbReference>
<feature type="domain" description="Laminin G" evidence="6">
    <location>
        <begin position="1"/>
        <end position="122"/>
    </location>
</feature>
<dbReference type="FunFam" id="2.10.25.10:FF:000183">
    <property type="entry name" value="Cadherin EGF LAG seven-pass G-type receptor 2"/>
    <property type="match status" value="1"/>
</dbReference>
<keyword evidence="4" id="KW-0245">EGF-like domain</keyword>
<evidence type="ECO:0000259" key="7">
    <source>
        <dbReference type="PROSITE" id="PS50026"/>
    </source>
</evidence>
<dbReference type="CDD" id="cd00054">
    <property type="entry name" value="EGF_CA"/>
    <property type="match status" value="1"/>
</dbReference>
<keyword evidence="1" id="KW-0677">Repeat</keyword>
<keyword evidence="9" id="KW-1185">Reference proteome</keyword>
<dbReference type="SUPFAM" id="SSF57196">
    <property type="entry name" value="EGF/Laminin"/>
    <property type="match status" value="1"/>
</dbReference>
<accession>A0A8J6AXF7</accession>
<keyword evidence="8" id="KW-0675">Receptor</keyword>
<feature type="domain" description="EGF-like" evidence="7">
    <location>
        <begin position="125"/>
        <end position="161"/>
    </location>
</feature>
<sequence length="267" mass="27548">MAGHADAVCTPRQPNIGRLGLPHGPSGEKVAVVTVDDCDTAVAVRFGGFVGNYSCAAQGTQSGSKKSLDLTGPLLLGGVPNLPEDFPVQNRQFVGCMRNLSVDGRNVDMASFIANNGTRAGCAAQRNFCEGTWCQNGGSCVSRWNTYSCECPLRFGGKNCELRAQRVDAACLCGGEQPREAEVAQVRLSPLDSTGPALLQVGRKPAGGHGAAATPAVPVLAATGLAPPCQGKQLQHCPCLAPQGQKQACVPGVDPIPSPSDQGQLQG</sequence>
<dbReference type="Gene3D" id="2.10.25.10">
    <property type="entry name" value="Laminin"/>
    <property type="match status" value="1"/>
</dbReference>
<evidence type="ECO:0000256" key="2">
    <source>
        <dbReference type="ARBA" id="ARBA00023157"/>
    </source>
</evidence>
<dbReference type="GO" id="GO:0005604">
    <property type="term" value="C:basement membrane"/>
    <property type="evidence" value="ECO:0007669"/>
    <property type="project" value="UniProtKB-ARBA"/>
</dbReference>
<dbReference type="GO" id="GO:0016020">
    <property type="term" value="C:membrane"/>
    <property type="evidence" value="ECO:0007669"/>
    <property type="project" value="UniProtKB-SubCell"/>
</dbReference>
<dbReference type="InterPro" id="IPR000742">
    <property type="entry name" value="EGF"/>
</dbReference>
<dbReference type="PROSITE" id="PS50025">
    <property type="entry name" value="LAM_G_DOMAIN"/>
    <property type="match status" value="1"/>
</dbReference>
<proteinExistence type="predicted"/>